<dbReference type="EMBL" id="JAUSTQ010000012">
    <property type="protein sequence ID" value="MDQ0160447.1"/>
    <property type="molecule type" value="Genomic_DNA"/>
</dbReference>
<keyword evidence="1" id="KW-0732">Signal</keyword>
<name>A0ABT9VHL6_9BACI</name>
<evidence type="ECO:0000313" key="3">
    <source>
        <dbReference type="Proteomes" id="UP001224359"/>
    </source>
</evidence>
<evidence type="ECO:0000256" key="1">
    <source>
        <dbReference type="SAM" id="SignalP"/>
    </source>
</evidence>
<accession>A0ABT9VHL6</accession>
<dbReference type="RefSeq" id="WP_306977694.1">
    <property type="nucleotide sequence ID" value="NZ_JAUSTQ010000012.1"/>
</dbReference>
<feature type="signal peptide" evidence="1">
    <location>
        <begin position="1"/>
        <end position="20"/>
    </location>
</feature>
<organism evidence="2 3">
    <name type="scientific">Alkalibacillus salilacus</name>
    <dbReference type="NCBI Taxonomy" id="284582"/>
    <lineage>
        <taxon>Bacteria</taxon>
        <taxon>Bacillati</taxon>
        <taxon>Bacillota</taxon>
        <taxon>Bacilli</taxon>
        <taxon>Bacillales</taxon>
        <taxon>Bacillaceae</taxon>
        <taxon>Alkalibacillus</taxon>
    </lineage>
</organism>
<sequence length="127" mass="14474">MRKNTLSVVLFLSIMMVACSNQTTENVIDNPTPEEILEENMDADILVVNGVVYKNAEEIEWVNEEELTIGEEVGEIKKQTNNIDEFEDYTANKLPVGTKVYEPEEKSNIYIVKTNDKEVRYLGLIEG</sequence>
<protein>
    <recommendedName>
        <fullName evidence="4">DUF3221 domain-containing protein</fullName>
    </recommendedName>
</protein>
<feature type="chain" id="PRO_5045055602" description="DUF3221 domain-containing protein" evidence="1">
    <location>
        <begin position="21"/>
        <end position="127"/>
    </location>
</feature>
<keyword evidence="3" id="KW-1185">Reference proteome</keyword>
<gene>
    <name evidence="2" type="ORF">J2S77_002451</name>
</gene>
<proteinExistence type="predicted"/>
<evidence type="ECO:0000313" key="2">
    <source>
        <dbReference type="EMBL" id="MDQ0160447.1"/>
    </source>
</evidence>
<evidence type="ECO:0008006" key="4">
    <source>
        <dbReference type="Google" id="ProtNLM"/>
    </source>
</evidence>
<reference evidence="2 3" key="1">
    <citation type="submission" date="2023-07" db="EMBL/GenBank/DDBJ databases">
        <title>Genomic Encyclopedia of Type Strains, Phase IV (KMG-IV): sequencing the most valuable type-strain genomes for metagenomic binning, comparative biology and taxonomic classification.</title>
        <authorList>
            <person name="Goeker M."/>
        </authorList>
    </citation>
    <scope>NUCLEOTIDE SEQUENCE [LARGE SCALE GENOMIC DNA]</scope>
    <source>
        <strain evidence="2 3">DSM 16460</strain>
    </source>
</reference>
<comment type="caution">
    <text evidence="2">The sequence shown here is derived from an EMBL/GenBank/DDBJ whole genome shotgun (WGS) entry which is preliminary data.</text>
</comment>
<dbReference type="PROSITE" id="PS51257">
    <property type="entry name" value="PROKAR_LIPOPROTEIN"/>
    <property type="match status" value="1"/>
</dbReference>
<dbReference type="Proteomes" id="UP001224359">
    <property type="component" value="Unassembled WGS sequence"/>
</dbReference>